<keyword evidence="15 17" id="KW-0472">Membrane</keyword>
<dbReference type="GO" id="GO:0031966">
    <property type="term" value="C:mitochondrial membrane"/>
    <property type="evidence" value="ECO:0007669"/>
    <property type="project" value="UniProtKB-SubCell"/>
</dbReference>
<reference evidence="20" key="1">
    <citation type="journal article" date="2019" name="Mitochondrial DNA Part B Resour">
        <title>The complete mitochondrial genome of Ampithoe lacertosa Spence Bate, 1858 (Crustacea: Amphipoda: Ampithoidae).</title>
        <authorList>
            <person name="Lee S.-H."/>
            <person name="Lee S.-H."/>
            <person name="Lim B.-J."/>
            <person name="Kim M.K."/>
            <person name="Shin M.-H."/>
        </authorList>
    </citation>
    <scope>NUCLEOTIDE SEQUENCE</scope>
</reference>
<evidence type="ECO:0000259" key="19">
    <source>
        <dbReference type="Pfam" id="PF01059"/>
    </source>
</evidence>
<evidence type="ECO:0000256" key="9">
    <source>
        <dbReference type="ARBA" id="ARBA00022967"/>
    </source>
</evidence>
<feature type="domain" description="NADH:ubiquinone oxidoreductase chain 4 N-terminal" evidence="19">
    <location>
        <begin position="3"/>
        <end position="98"/>
    </location>
</feature>
<dbReference type="EC" id="7.1.1.2" evidence="4 17"/>
<feature type="transmembrane region" description="Helical" evidence="17">
    <location>
        <begin position="135"/>
        <end position="156"/>
    </location>
</feature>
<dbReference type="GO" id="GO:0003954">
    <property type="term" value="F:NADH dehydrogenase activity"/>
    <property type="evidence" value="ECO:0007669"/>
    <property type="project" value="TreeGrafter"/>
</dbReference>
<feature type="transmembrane region" description="Helical" evidence="17">
    <location>
        <begin position="108"/>
        <end position="128"/>
    </location>
</feature>
<evidence type="ECO:0000256" key="12">
    <source>
        <dbReference type="ARBA" id="ARBA00023027"/>
    </source>
</evidence>
<dbReference type="PRINTS" id="PR01437">
    <property type="entry name" value="NUOXDRDTASE4"/>
</dbReference>
<evidence type="ECO:0000256" key="11">
    <source>
        <dbReference type="ARBA" id="ARBA00022989"/>
    </source>
</evidence>
<evidence type="ECO:0000256" key="16">
    <source>
        <dbReference type="ARBA" id="ARBA00049551"/>
    </source>
</evidence>
<keyword evidence="11 17" id="KW-1133">Transmembrane helix</keyword>
<dbReference type="EMBL" id="MK215645">
    <property type="protein sequence ID" value="QFX74903.1"/>
    <property type="molecule type" value="Genomic_DNA"/>
</dbReference>
<feature type="transmembrane region" description="Helical" evidence="17">
    <location>
        <begin position="240"/>
        <end position="262"/>
    </location>
</feature>
<evidence type="ECO:0000313" key="20">
    <source>
        <dbReference type="EMBL" id="QFX74903.1"/>
    </source>
</evidence>
<feature type="transmembrane region" description="Helical" evidence="17">
    <location>
        <begin position="339"/>
        <end position="360"/>
    </location>
</feature>
<evidence type="ECO:0000256" key="10">
    <source>
        <dbReference type="ARBA" id="ARBA00022982"/>
    </source>
</evidence>
<evidence type="ECO:0000256" key="14">
    <source>
        <dbReference type="ARBA" id="ARBA00023128"/>
    </source>
</evidence>
<dbReference type="PANTHER" id="PTHR43507">
    <property type="entry name" value="NADH-UBIQUINONE OXIDOREDUCTASE CHAIN 4"/>
    <property type="match status" value="1"/>
</dbReference>
<keyword evidence="9" id="KW-1278">Translocase</keyword>
<evidence type="ECO:0000256" key="7">
    <source>
        <dbReference type="ARBA" id="ARBA00022660"/>
    </source>
</evidence>
<keyword evidence="13 17" id="KW-0830">Ubiquinone</keyword>
<evidence type="ECO:0000256" key="5">
    <source>
        <dbReference type="ARBA" id="ARBA00021006"/>
    </source>
</evidence>
<dbReference type="GO" id="GO:0048039">
    <property type="term" value="F:ubiquinone binding"/>
    <property type="evidence" value="ECO:0007669"/>
    <property type="project" value="TreeGrafter"/>
</dbReference>
<dbReference type="PANTHER" id="PTHR43507:SF20">
    <property type="entry name" value="NADH-UBIQUINONE OXIDOREDUCTASE CHAIN 4"/>
    <property type="match status" value="1"/>
</dbReference>
<name>A0A5P9W7V2_9CRUS</name>
<keyword evidence="6 17" id="KW-0813">Transport</keyword>
<evidence type="ECO:0000256" key="8">
    <source>
        <dbReference type="ARBA" id="ARBA00022692"/>
    </source>
</evidence>
<dbReference type="RefSeq" id="YP_009710401.1">
    <property type="nucleotide sequence ID" value="NC_045187.1"/>
</dbReference>
<dbReference type="Pfam" id="PF00361">
    <property type="entry name" value="Proton_antipo_M"/>
    <property type="match status" value="1"/>
</dbReference>
<evidence type="ECO:0000256" key="3">
    <source>
        <dbReference type="ARBA" id="ARBA00009025"/>
    </source>
</evidence>
<feature type="transmembrane region" description="Helical" evidence="17">
    <location>
        <begin position="295"/>
        <end position="318"/>
    </location>
</feature>
<dbReference type="InterPro" id="IPR003918">
    <property type="entry name" value="NADH_UbQ_OxRdtase"/>
</dbReference>
<dbReference type="InterPro" id="IPR001750">
    <property type="entry name" value="ND/Mrp_TM"/>
</dbReference>
<evidence type="ECO:0000256" key="2">
    <source>
        <dbReference type="ARBA" id="ARBA00004225"/>
    </source>
</evidence>
<feature type="transmembrane region" description="Helical" evidence="17">
    <location>
        <begin position="416"/>
        <end position="437"/>
    </location>
</feature>
<feature type="transmembrane region" description="Helical" evidence="17">
    <location>
        <begin position="53"/>
        <end position="72"/>
    </location>
</feature>
<accession>A0A5P9W7V2</accession>
<protein>
    <recommendedName>
        <fullName evidence="5 17">NADH-ubiquinone oxidoreductase chain 4</fullName>
        <ecNumber evidence="4 17">7.1.1.2</ecNumber>
    </recommendedName>
</protein>
<feature type="transmembrane region" description="Helical" evidence="17">
    <location>
        <begin position="269"/>
        <end position="289"/>
    </location>
</feature>
<geneLocation type="mitochondrion" evidence="20"/>
<feature type="transmembrane region" description="Helical" evidence="17">
    <location>
        <begin position="84"/>
        <end position="102"/>
    </location>
</feature>
<evidence type="ECO:0000256" key="4">
    <source>
        <dbReference type="ARBA" id="ARBA00012944"/>
    </source>
</evidence>
<proteinExistence type="inferred from homology"/>
<evidence type="ECO:0000259" key="18">
    <source>
        <dbReference type="Pfam" id="PF00361"/>
    </source>
</evidence>
<keyword evidence="7 17" id="KW-0679">Respiratory chain</keyword>
<comment type="function">
    <text evidence="17">Core subunit of the mitochondrial membrane respiratory chain NADH dehydrogenase (Complex I) which catalyzes electron transfer from NADH through the respiratory chain, using ubiquinone as an electron acceptor. Essential for the catalytic activity and assembly of complex I.</text>
</comment>
<dbReference type="CTD" id="4538"/>
<gene>
    <name evidence="20" type="primary">ND4</name>
</gene>
<evidence type="ECO:0000256" key="1">
    <source>
        <dbReference type="ARBA" id="ARBA00003257"/>
    </source>
</evidence>
<dbReference type="GO" id="GO:0015990">
    <property type="term" value="P:electron transport coupled proton transport"/>
    <property type="evidence" value="ECO:0007669"/>
    <property type="project" value="TreeGrafter"/>
</dbReference>
<evidence type="ECO:0000256" key="13">
    <source>
        <dbReference type="ARBA" id="ARBA00023075"/>
    </source>
</evidence>
<feature type="transmembrane region" description="Helical" evidence="17">
    <location>
        <begin position="12"/>
        <end position="33"/>
    </location>
</feature>
<organism evidence="20">
    <name type="scientific">Ampithoe lacertosa</name>
    <dbReference type="NCBI Taxonomy" id="429030"/>
    <lineage>
        <taxon>Eukaryota</taxon>
        <taxon>Metazoa</taxon>
        <taxon>Ecdysozoa</taxon>
        <taxon>Arthropoda</taxon>
        <taxon>Crustacea</taxon>
        <taxon>Multicrustacea</taxon>
        <taxon>Malacostraca</taxon>
        <taxon>Eumalacostraca</taxon>
        <taxon>Peracarida</taxon>
        <taxon>Amphipoda</taxon>
        <taxon>Senticaudata</taxon>
        <taxon>Corophiida</taxon>
        <taxon>Corophiidira</taxon>
        <taxon>Corophioidea</taxon>
        <taxon>Ampithoidae</taxon>
        <taxon>Ampithoe</taxon>
    </lineage>
</organism>
<feature type="transmembrane region" description="Helical" evidence="17">
    <location>
        <begin position="168"/>
        <end position="189"/>
    </location>
</feature>
<dbReference type="InterPro" id="IPR000260">
    <property type="entry name" value="NADH4_N"/>
</dbReference>
<feature type="domain" description="NADH:quinone oxidoreductase/Mrp antiporter transmembrane" evidence="18">
    <location>
        <begin position="103"/>
        <end position="386"/>
    </location>
</feature>
<evidence type="ECO:0000256" key="6">
    <source>
        <dbReference type="ARBA" id="ARBA00022448"/>
    </source>
</evidence>
<comment type="function">
    <text evidence="1">Core subunit of the mitochondrial membrane respiratory chain NADH dehydrogenase (Complex I) that is believed to belong to the minimal assembly required for catalysis. Complex I functions in the transfer of electrons from NADH to the respiratory chain. The immediate electron acceptor for the enzyme is believed to be ubiquinone.</text>
</comment>
<keyword evidence="12 17" id="KW-0520">NAD</keyword>
<dbReference type="GO" id="GO:0008137">
    <property type="term" value="F:NADH dehydrogenase (ubiquinone) activity"/>
    <property type="evidence" value="ECO:0007669"/>
    <property type="project" value="UniProtKB-UniRule"/>
</dbReference>
<keyword evidence="10 17" id="KW-0249">Electron transport</keyword>
<keyword evidence="8 17" id="KW-0812">Transmembrane</keyword>
<comment type="similarity">
    <text evidence="3 17">Belongs to the complex I subunit 4 family.</text>
</comment>
<sequence>MIMLSMVFSSCFILFFSNWGSILMCLMTMFFMLMCTSYEFFIFKINSLLECDGLSMTLVILSIWLIILSFLASSTLKNKNISNIFIFVLNSLLFFLIISFSLNNYILFYLSFECSILPITFLIIGWGYQPERTQAGIYLIFYTLFASLPLLVMILVNSYFNGSCMCLSTYYFGMSSGVFNIILFGAFLVKFPMYLTHLWLPKAHVEAPVAGSMILAGILLKLGGYGMMRFMNSVSQFPDYILVFLIILSISGGVLISFVCMNHMDMKSLVAYSSVVHMSTCICCILVMNELGFQGAFIMMIAHGLSSSGLFFLIGLIYERTGSRNLMVNKGLMNIMPSMAFVWFMVVASNMSAPPFINLLSEINIICSLLNWSGYLFIMLSLLVFFSACYNLYLFSLSQHGKYLFSKQSFHSGFNIEYMVGLLHFLPLLMLILYIGYLN</sequence>
<feature type="transmembrane region" description="Helical" evidence="17">
    <location>
        <begin position="209"/>
        <end position="228"/>
    </location>
</feature>
<comment type="subcellular location">
    <subcellularLocation>
        <location evidence="2 17">Mitochondrion membrane</location>
        <topology evidence="2 17">Multi-pass membrane protein</topology>
    </subcellularLocation>
</comment>
<dbReference type="GeneID" id="42437222"/>
<dbReference type="AlphaFoldDB" id="A0A5P9W7V2"/>
<dbReference type="Pfam" id="PF01059">
    <property type="entry name" value="Oxidored_q5_N"/>
    <property type="match status" value="1"/>
</dbReference>
<dbReference type="GO" id="GO:0042773">
    <property type="term" value="P:ATP synthesis coupled electron transport"/>
    <property type="evidence" value="ECO:0007669"/>
    <property type="project" value="InterPro"/>
</dbReference>
<evidence type="ECO:0000256" key="17">
    <source>
        <dbReference type="RuleBase" id="RU003297"/>
    </source>
</evidence>
<feature type="transmembrane region" description="Helical" evidence="17">
    <location>
        <begin position="372"/>
        <end position="395"/>
    </location>
</feature>
<keyword evidence="14 17" id="KW-0496">Mitochondrion</keyword>
<evidence type="ECO:0000256" key="15">
    <source>
        <dbReference type="ARBA" id="ARBA00023136"/>
    </source>
</evidence>
<comment type="catalytic activity">
    <reaction evidence="16 17">
        <text>a ubiquinone + NADH + 5 H(+)(in) = a ubiquinol + NAD(+) + 4 H(+)(out)</text>
        <dbReference type="Rhea" id="RHEA:29091"/>
        <dbReference type="Rhea" id="RHEA-COMP:9565"/>
        <dbReference type="Rhea" id="RHEA-COMP:9566"/>
        <dbReference type="ChEBI" id="CHEBI:15378"/>
        <dbReference type="ChEBI" id="CHEBI:16389"/>
        <dbReference type="ChEBI" id="CHEBI:17976"/>
        <dbReference type="ChEBI" id="CHEBI:57540"/>
        <dbReference type="ChEBI" id="CHEBI:57945"/>
        <dbReference type="EC" id="7.1.1.2"/>
    </reaction>
</comment>